<dbReference type="Pfam" id="PF04519">
    <property type="entry name" value="Bactofilin"/>
    <property type="match status" value="1"/>
</dbReference>
<protein>
    <recommendedName>
        <fullName evidence="4">Cell shape determination protein CcmA</fullName>
    </recommendedName>
</protein>
<organism evidence="2 3">
    <name type="scientific">Polynucleobacter asymbioticus</name>
    <dbReference type="NCBI Taxonomy" id="576611"/>
    <lineage>
        <taxon>Bacteria</taxon>
        <taxon>Pseudomonadati</taxon>
        <taxon>Pseudomonadota</taxon>
        <taxon>Betaproteobacteria</taxon>
        <taxon>Burkholderiales</taxon>
        <taxon>Burkholderiaceae</taxon>
        <taxon>Polynucleobacter</taxon>
    </lineage>
</organism>
<proteinExistence type="inferred from homology"/>
<dbReference type="PANTHER" id="PTHR35024:SF4">
    <property type="entry name" value="POLYMER-FORMING CYTOSKELETAL PROTEIN"/>
    <property type="match status" value="1"/>
</dbReference>
<evidence type="ECO:0008006" key="4">
    <source>
        <dbReference type="Google" id="ProtNLM"/>
    </source>
</evidence>
<sequence>MFLKKFDPDNNPDMEFFETIVGAKTIIYGRVATEISLRVDGKIVGNIEAVMTKGAGVPTQIAIAIGEGAVVTGDIRANRVLIAGSVDGNIYASERVELLDGAKVKGDITYGEIIASKKAAHQGMMISVTRGVEKINLD</sequence>
<reference evidence="2" key="1">
    <citation type="journal article" date="2017" name="Appl. Environ. Microbiol.">
        <title>Microdiversification of a pelagic Polynucleobacter species is mainly driven by acquisition of genomic islands from a partially interspecific gene pool.</title>
        <authorList>
            <person name="Hoetzinger M."/>
            <person name="Hahn M.W."/>
            <person name="Jezberova J."/>
            <person name="Schmidt J."/>
            <person name="Koll U."/>
        </authorList>
    </citation>
    <scope>NUCLEOTIDE SEQUENCE</scope>
    <source>
        <strain evidence="2">MWH-RechtKol4</strain>
    </source>
</reference>
<evidence type="ECO:0000313" key="2">
    <source>
        <dbReference type="EMBL" id="APC00461.1"/>
    </source>
</evidence>
<evidence type="ECO:0000256" key="1">
    <source>
        <dbReference type="ARBA" id="ARBA00044755"/>
    </source>
</evidence>
<dbReference type="EMBL" id="CP015017">
    <property type="protein sequence ID" value="APC00461.1"/>
    <property type="molecule type" value="Genomic_DNA"/>
</dbReference>
<gene>
    <name evidence="2" type="ORF">AOC25_01905</name>
</gene>
<name>A0AAC9NH00_9BURK</name>
<dbReference type="Proteomes" id="UP000182060">
    <property type="component" value="Chromosome"/>
</dbReference>
<dbReference type="RefSeq" id="WP_071538688.1">
    <property type="nucleotide sequence ID" value="NZ_CP015016.1"/>
</dbReference>
<comment type="similarity">
    <text evidence="1">Belongs to the bactofilin family.</text>
</comment>
<dbReference type="AlphaFoldDB" id="A0AAC9NH00"/>
<accession>A0AAC9NH00</accession>
<dbReference type="InterPro" id="IPR007607">
    <property type="entry name" value="BacA/B"/>
</dbReference>
<evidence type="ECO:0000313" key="3">
    <source>
        <dbReference type="Proteomes" id="UP000182060"/>
    </source>
</evidence>
<dbReference type="PANTHER" id="PTHR35024">
    <property type="entry name" value="HYPOTHETICAL CYTOSOLIC PROTEIN"/>
    <property type="match status" value="1"/>
</dbReference>